<dbReference type="CDD" id="cd13182">
    <property type="entry name" value="EVH1-like_Dcp1"/>
    <property type="match status" value="1"/>
</dbReference>
<dbReference type="GO" id="GO:0003729">
    <property type="term" value="F:mRNA binding"/>
    <property type="evidence" value="ECO:0007669"/>
    <property type="project" value="TreeGrafter"/>
</dbReference>
<feature type="compositionally biased region" description="Basic residues" evidence="5">
    <location>
        <begin position="1"/>
        <end position="10"/>
    </location>
</feature>
<dbReference type="InterPro" id="IPR010334">
    <property type="entry name" value="Dcp1"/>
</dbReference>
<evidence type="ECO:0000256" key="1">
    <source>
        <dbReference type="ARBA" id="ARBA00004496"/>
    </source>
</evidence>
<dbReference type="Gene3D" id="2.30.29.30">
    <property type="entry name" value="Pleckstrin-homology domain (PH domain)/Phosphotyrosine-binding domain (PTB)"/>
    <property type="match status" value="1"/>
</dbReference>
<feature type="region of interest" description="Disordered" evidence="5">
    <location>
        <begin position="1"/>
        <end position="20"/>
    </location>
</feature>
<protein>
    <submittedName>
        <fullName evidence="6">Uncharacterized protein</fullName>
    </submittedName>
</protein>
<keyword evidence="7" id="KW-1185">Reference proteome</keyword>
<gene>
    <name evidence="6" type="ORF">G7Y89_g475</name>
</gene>
<organism evidence="6 7">
    <name type="scientific">Cudoniella acicularis</name>
    <dbReference type="NCBI Taxonomy" id="354080"/>
    <lineage>
        <taxon>Eukaryota</taxon>
        <taxon>Fungi</taxon>
        <taxon>Dikarya</taxon>
        <taxon>Ascomycota</taxon>
        <taxon>Pezizomycotina</taxon>
        <taxon>Leotiomycetes</taxon>
        <taxon>Helotiales</taxon>
        <taxon>Tricladiaceae</taxon>
        <taxon>Cudoniella</taxon>
    </lineage>
</organism>
<dbReference type="GO" id="GO:0006397">
    <property type="term" value="P:mRNA processing"/>
    <property type="evidence" value="ECO:0007669"/>
    <property type="project" value="UniProtKB-KW"/>
</dbReference>
<dbReference type="GO" id="GO:0031087">
    <property type="term" value="P:deadenylation-independent decapping of nuclear-transcribed mRNA"/>
    <property type="evidence" value="ECO:0007669"/>
    <property type="project" value="TreeGrafter"/>
</dbReference>
<dbReference type="InterPro" id="IPR011993">
    <property type="entry name" value="PH-like_dom_sf"/>
</dbReference>
<comment type="subcellular location">
    <subcellularLocation>
        <location evidence="1">Cytoplasm</location>
    </subcellularLocation>
</comment>
<comment type="similarity">
    <text evidence="2">Belongs to the DCP1 family.</text>
</comment>
<evidence type="ECO:0000313" key="6">
    <source>
        <dbReference type="EMBL" id="KAF4637602.1"/>
    </source>
</evidence>
<accession>A0A8H4W8A1</accession>
<proteinExistence type="inferred from homology"/>
<keyword evidence="4" id="KW-0507">mRNA processing</keyword>
<reference evidence="6 7" key="1">
    <citation type="submission" date="2020-03" db="EMBL/GenBank/DDBJ databases">
        <title>Draft Genome Sequence of Cudoniella acicularis.</title>
        <authorList>
            <person name="Buettner E."/>
            <person name="Kellner H."/>
        </authorList>
    </citation>
    <scope>NUCLEOTIDE SEQUENCE [LARGE SCALE GENOMIC DNA]</scope>
    <source>
        <strain evidence="6 7">DSM 108380</strain>
    </source>
</reference>
<evidence type="ECO:0000256" key="3">
    <source>
        <dbReference type="ARBA" id="ARBA00022490"/>
    </source>
</evidence>
<evidence type="ECO:0000256" key="4">
    <source>
        <dbReference type="ARBA" id="ARBA00022664"/>
    </source>
</evidence>
<evidence type="ECO:0000313" key="7">
    <source>
        <dbReference type="Proteomes" id="UP000566819"/>
    </source>
</evidence>
<keyword evidence="3" id="KW-0963">Cytoplasm</keyword>
<dbReference type="GO" id="GO:0000932">
    <property type="term" value="C:P-body"/>
    <property type="evidence" value="ECO:0007669"/>
    <property type="project" value="TreeGrafter"/>
</dbReference>
<name>A0A8H4W8A1_9HELO</name>
<evidence type="ECO:0000256" key="5">
    <source>
        <dbReference type="SAM" id="MobiDB-lite"/>
    </source>
</evidence>
<dbReference type="EMBL" id="JAAMPI010000017">
    <property type="protein sequence ID" value="KAF4637602.1"/>
    <property type="molecule type" value="Genomic_DNA"/>
</dbReference>
<dbReference type="GO" id="GO:0008047">
    <property type="term" value="F:enzyme activator activity"/>
    <property type="evidence" value="ECO:0007669"/>
    <property type="project" value="InterPro"/>
</dbReference>
<dbReference type="AlphaFoldDB" id="A0A8H4W8A1"/>
<dbReference type="SUPFAM" id="SSF50729">
    <property type="entry name" value="PH domain-like"/>
    <property type="match status" value="1"/>
</dbReference>
<dbReference type="Pfam" id="PF06058">
    <property type="entry name" value="DCP1"/>
    <property type="match status" value="1"/>
</dbReference>
<sequence length="254" mass="28547">MTPRKTRPRHQNSASQSLPVAVQPSDYESEAFYAPPIPTRSNTELNLSVLRRYHPSIQSILSIAPSAQIYTYLPETTSWNKTEIEGTLFVCQLAPSTLSGSAQHCIVVLNRRGLDNLIIDVATIENVEITDQFLMLSFQSHQDEGQQNLENTEMKTIGFFIHADKHDTREVNCRLIKEKWEEARATKSTGERETLPGEISMGRRLSLTDLFGQQALQCFVARGYGLCYTVLSSRTQCQFFGADPALPMLLKAYG</sequence>
<dbReference type="GO" id="GO:0000290">
    <property type="term" value="P:deadenylation-dependent decapping of nuclear-transcribed mRNA"/>
    <property type="evidence" value="ECO:0007669"/>
    <property type="project" value="InterPro"/>
</dbReference>
<evidence type="ECO:0000256" key="2">
    <source>
        <dbReference type="ARBA" id="ARBA00008778"/>
    </source>
</evidence>
<dbReference type="OrthoDB" id="255837at2759"/>
<dbReference type="Proteomes" id="UP000566819">
    <property type="component" value="Unassembled WGS sequence"/>
</dbReference>
<comment type="caution">
    <text evidence="6">The sequence shown here is derived from an EMBL/GenBank/DDBJ whole genome shotgun (WGS) entry which is preliminary data.</text>
</comment>
<dbReference type="PANTHER" id="PTHR16290">
    <property type="entry name" value="TRANSCRIPTION FACTOR SMIF DECAPPING ENZYME DCP1"/>
    <property type="match status" value="1"/>
</dbReference>
<dbReference type="PANTHER" id="PTHR16290:SF0">
    <property type="entry name" value="DECAPPING PROTEIN 1, ISOFORM A"/>
    <property type="match status" value="1"/>
</dbReference>